<gene>
    <name evidence="1" type="ORF">OWV82_009410</name>
</gene>
<dbReference type="EMBL" id="CM051397">
    <property type="protein sequence ID" value="KAJ4721758.1"/>
    <property type="molecule type" value="Genomic_DNA"/>
</dbReference>
<evidence type="ECO:0000313" key="2">
    <source>
        <dbReference type="Proteomes" id="UP001164539"/>
    </source>
</evidence>
<protein>
    <submittedName>
        <fullName evidence="1">DNA binding protein</fullName>
    </submittedName>
</protein>
<accession>A0ACC1YE23</accession>
<comment type="caution">
    <text evidence="1">The sequence shown here is derived from an EMBL/GenBank/DDBJ whole genome shotgun (WGS) entry which is preliminary data.</text>
</comment>
<reference evidence="1 2" key="1">
    <citation type="journal article" date="2023" name="Science">
        <title>Complex scaffold remodeling in plant triterpene biosynthesis.</title>
        <authorList>
            <person name="De La Pena R."/>
            <person name="Hodgson H."/>
            <person name="Liu J.C."/>
            <person name="Stephenson M.J."/>
            <person name="Martin A.C."/>
            <person name="Owen C."/>
            <person name="Harkess A."/>
            <person name="Leebens-Mack J."/>
            <person name="Jimenez L.E."/>
            <person name="Osbourn A."/>
            <person name="Sattely E.S."/>
        </authorList>
    </citation>
    <scope>NUCLEOTIDE SEQUENCE [LARGE SCALE GENOMIC DNA]</scope>
    <source>
        <strain evidence="2">cv. JPN11</strain>
        <tissue evidence="1">Leaf</tissue>
    </source>
</reference>
<organism evidence="1 2">
    <name type="scientific">Melia azedarach</name>
    <name type="common">Chinaberry tree</name>
    <dbReference type="NCBI Taxonomy" id="155640"/>
    <lineage>
        <taxon>Eukaryota</taxon>
        <taxon>Viridiplantae</taxon>
        <taxon>Streptophyta</taxon>
        <taxon>Embryophyta</taxon>
        <taxon>Tracheophyta</taxon>
        <taxon>Spermatophyta</taxon>
        <taxon>Magnoliopsida</taxon>
        <taxon>eudicotyledons</taxon>
        <taxon>Gunneridae</taxon>
        <taxon>Pentapetalae</taxon>
        <taxon>rosids</taxon>
        <taxon>malvids</taxon>
        <taxon>Sapindales</taxon>
        <taxon>Meliaceae</taxon>
        <taxon>Melia</taxon>
    </lineage>
</organism>
<proteinExistence type="predicted"/>
<name>A0ACC1YE23_MELAZ</name>
<evidence type="ECO:0000313" key="1">
    <source>
        <dbReference type="EMBL" id="KAJ4721758.1"/>
    </source>
</evidence>
<dbReference type="Proteomes" id="UP001164539">
    <property type="component" value="Chromosome 4"/>
</dbReference>
<keyword evidence="2" id="KW-1185">Reference proteome</keyword>
<sequence>MNHHPPTPTPSTTTTITNATTAGECGNCGTQTHGLLFHVRLRGVQRRLCTPCVLRLHPSSFCPVCFSFYDSNPPHPSKRISCSKCASFTHSHCATSISSISLSQPYLCPPCSDPTKSFAAFSHPTSKTPSHASSKTTRLDRIDSKSAAVLLCAAKIAAASMGKAVLVARMEAEKKSKEAALSRKKAREALEHVAVLISKNKESSVQLSGSASFFNNNKKQTISQELINSIQTDKV</sequence>